<organism evidence="2 3">
    <name type="scientific">Gilliamella apicola</name>
    <dbReference type="NCBI Taxonomy" id="1196095"/>
    <lineage>
        <taxon>Bacteria</taxon>
        <taxon>Pseudomonadati</taxon>
        <taxon>Pseudomonadota</taxon>
        <taxon>Gammaproteobacteria</taxon>
        <taxon>Orbales</taxon>
        <taxon>Orbaceae</taxon>
        <taxon>Gilliamella</taxon>
    </lineage>
</organism>
<evidence type="ECO:0000259" key="1">
    <source>
        <dbReference type="Pfam" id="PF01261"/>
    </source>
</evidence>
<dbReference type="SUPFAM" id="SSF51658">
    <property type="entry name" value="Xylose isomerase-like"/>
    <property type="match status" value="1"/>
</dbReference>
<dbReference type="Gene3D" id="3.20.20.150">
    <property type="entry name" value="Divalent-metal-dependent TIM barrel enzymes"/>
    <property type="match status" value="1"/>
</dbReference>
<gene>
    <name evidence="2" type="ORF">DKK79_02810</name>
</gene>
<dbReference type="Pfam" id="PF01261">
    <property type="entry name" value="AP_endonuc_2"/>
    <property type="match status" value="1"/>
</dbReference>
<dbReference type="AlphaFoldDB" id="A0A2V4E5E7"/>
<accession>A0A2V4E5E7</accession>
<evidence type="ECO:0000313" key="3">
    <source>
        <dbReference type="Proteomes" id="UP000247483"/>
    </source>
</evidence>
<feature type="domain" description="Xylose isomerase-like TIM barrel" evidence="1">
    <location>
        <begin position="22"/>
        <end position="272"/>
    </location>
</feature>
<name>A0A2V4E5E7_9GAMM</name>
<protein>
    <submittedName>
        <fullName evidence="2">Sugar phosphate isomerase/epimerase</fullName>
    </submittedName>
</protein>
<evidence type="ECO:0000313" key="2">
    <source>
        <dbReference type="EMBL" id="PXZ05624.1"/>
    </source>
</evidence>
<dbReference type="EMBL" id="QGLP01000004">
    <property type="protein sequence ID" value="PXZ05624.1"/>
    <property type="molecule type" value="Genomic_DNA"/>
</dbReference>
<dbReference type="InterPro" id="IPR036237">
    <property type="entry name" value="Xyl_isomerase-like_sf"/>
</dbReference>
<keyword evidence="2" id="KW-0413">Isomerase</keyword>
<sequence length="295" mass="33998">MKIGYNQSNAMKCSSVDKDLVLCEKNGFDFIELRLDMLHEYLKEHDVNELKHFFEKNNLKPHALNALYTFPTLFDGTQSQQEQDLVAEFIWGCEIAQIIGSEYFIIVPPLQRDPNGGPFIGSWEDNCKNSVRILSHLSNLAEPYGIKLCFELVGFNRSSVRTVEQAWQIVKTVNKDNVGLVIDSFNLYLYNRLNDFSVIKQIPVNKIFAVHINNGDDAPEEQLSQALRRFCDEGVLNLNNFLITLKEMGYTGMVSIETFRPEYWEKTPEWIISQAYQTTKQIMSHCNCLTNGQYL</sequence>
<reference evidence="2 3" key="1">
    <citation type="submission" date="2018-05" db="EMBL/GenBank/DDBJ databases">
        <title>Reference genomes for bee gut microbiota database.</title>
        <authorList>
            <person name="Ellegaard K.M."/>
        </authorList>
    </citation>
    <scope>NUCLEOTIDE SEQUENCE [LARGE SCALE GENOMIC DNA]</scope>
    <source>
        <strain evidence="2 3">ESL0177</strain>
    </source>
</reference>
<dbReference type="InterPro" id="IPR013022">
    <property type="entry name" value="Xyl_isomerase-like_TIM-brl"/>
</dbReference>
<proteinExistence type="predicted"/>
<dbReference type="GO" id="GO:0016853">
    <property type="term" value="F:isomerase activity"/>
    <property type="evidence" value="ECO:0007669"/>
    <property type="project" value="UniProtKB-KW"/>
</dbReference>
<comment type="caution">
    <text evidence="2">The sequence shown here is derived from an EMBL/GenBank/DDBJ whole genome shotgun (WGS) entry which is preliminary data.</text>
</comment>
<dbReference type="Proteomes" id="UP000247483">
    <property type="component" value="Unassembled WGS sequence"/>
</dbReference>
<dbReference type="RefSeq" id="WP_110422748.1">
    <property type="nucleotide sequence ID" value="NZ_QGLP01000004.1"/>
</dbReference>
<dbReference type="PANTHER" id="PTHR12110:SF21">
    <property type="entry name" value="XYLOSE ISOMERASE-LIKE TIM BARREL DOMAIN-CONTAINING PROTEIN"/>
    <property type="match status" value="1"/>
</dbReference>
<dbReference type="InterPro" id="IPR050312">
    <property type="entry name" value="IolE/XylAMocC-like"/>
</dbReference>
<dbReference type="PANTHER" id="PTHR12110">
    <property type="entry name" value="HYDROXYPYRUVATE ISOMERASE"/>
    <property type="match status" value="1"/>
</dbReference>